<evidence type="ECO:0000313" key="3">
    <source>
        <dbReference type="Proteomes" id="UP000245207"/>
    </source>
</evidence>
<comment type="caution">
    <text evidence="2">The sequence shown here is derived from an EMBL/GenBank/DDBJ whole genome shotgun (WGS) entry which is preliminary data.</text>
</comment>
<sequence length="95" mass="10057">MAVIHKSFGFNTAVKEAQSVITAAHVEAESAENGIGVSNLWGATVVLLQSGILQYVEKHLKNNGHMVIFVAEGAGKELLAAETLKTSTALHAHYS</sequence>
<dbReference type="GO" id="GO:0003872">
    <property type="term" value="F:6-phosphofructokinase activity"/>
    <property type="evidence" value="ECO:0007669"/>
    <property type="project" value="InterPro"/>
</dbReference>
<evidence type="ECO:0000256" key="1">
    <source>
        <dbReference type="ARBA" id="ARBA00022533"/>
    </source>
</evidence>
<dbReference type="OrthoDB" id="537915at2759"/>
<protein>
    <submittedName>
        <fullName evidence="2">Phosphofructokinase 7</fullName>
    </submittedName>
</protein>
<name>A0A2U1NJ54_ARTAN</name>
<keyword evidence="2" id="KW-0418">Kinase</keyword>
<dbReference type="SUPFAM" id="SSF53784">
    <property type="entry name" value="Phosphofructokinase"/>
    <property type="match status" value="1"/>
</dbReference>
<dbReference type="STRING" id="35608.A0A2U1NJ54"/>
<dbReference type="AlphaFoldDB" id="A0A2U1NJ54"/>
<dbReference type="EMBL" id="PKPP01002727">
    <property type="protein sequence ID" value="PWA73537.1"/>
    <property type="molecule type" value="Genomic_DNA"/>
</dbReference>
<dbReference type="InterPro" id="IPR035966">
    <property type="entry name" value="PKF_sf"/>
</dbReference>
<organism evidence="2 3">
    <name type="scientific">Artemisia annua</name>
    <name type="common">Sweet wormwood</name>
    <dbReference type="NCBI Taxonomy" id="35608"/>
    <lineage>
        <taxon>Eukaryota</taxon>
        <taxon>Viridiplantae</taxon>
        <taxon>Streptophyta</taxon>
        <taxon>Embryophyta</taxon>
        <taxon>Tracheophyta</taxon>
        <taxon>Spermatophyta</taxon>
        <taxon>Magnoliopsida</taxon>
        <taxon>eudicotyledons</taxon>
        <taxon>Gunneridae</taxon>
        <taxon>Pentapetalae</taxon>
        <taxon>asterids</taxon>
        <taxon>campanulids</taxon>
        <taxon>Asterales</taxon>
        <taxon>Asteraceae</taxon>
        <taxon>Asteroideae</taxon>
        <taxon>Anthemideae</taxon>
        <taxon>Artemisiinae</taxon>
        <taxon>Artemisia</taxon>
    </lineage>
</organism>
<accession>A0A2U1NJ54</accession>
<proteinExistence type="predicted"/>
<keyword evidence="1" id="KW-0021">Allosteric enzyme</keyword>
<evidence type="ECO:0000313" key="2">
    <source>
        <dbReference type="EMBL" id="PWA73537.1"/>
    </source>
</evidence>
<gene>
    <name evidence="2" type="ORF">CTI12_AA259920</name>
</gene>
<dbReference type="InterPro" id="IPR050929">
    <property type="entry name" value="PFKA"/>
</dbReference>
<dbReference type="Proteomes" id="UP000245207">
    <property type="component" value="Unassembled WGS sequence"/>
</dbReference>
<reference evidence="2 3" key="1">
    <citation type="journal article" date="2018" name="Mol. Plant">
        <title>The genome of Artemisia annua provides insight into the evolution of Asteraceae family and artemisinin biosynthesis.</title>
        <authorList>
            <person name="Shen Q."/>
            <person name="Zhang L."/>
            <person name="Liao Z."/>
            <person name="Wang S."/>
            <person name="Yan T."/>
            <person name="Shi P."/>
            <person name="Liu M."/>
            <person name="Fu X."/>
            <person name="Pan Q."/>
            <person name="Wang Y."/>
            <person name="Lv Z."/>
            <person name="Lu X."/>
            <person name="Zhang F."/>
            <person name="Jiang W."/>
            <person name="Ma Y."/>
            <person name="Chen M."/>
            <person name="Hao X."/>
            <person name="Li L."/>
            <person name="Tang Y."/>
            <person name="Lv G."/>
            <person name="Zhou Y."/>
            <person name="Sun X."/>
            <person name="Brodelius P.E."/>
            <person name="Rose J.K.C."/>
            <person name="Tang K."/>
        </authorList>
    </citation>
    <scope>NUCLEOTIDE SEQUENCE [LARGE SCALE GENOMIC DNA]</scope>
    <source>
        <strain evidence="3">cv. Huhao1</strain>
        <tissue evidence="2">Leaf</tissue>
    </source>
</reference>
<dbReference type="PANTHER" id="PTHR45770">
    <property type="entry name" value="ATP-DEPENDENT 6-PHOSPHOFRUCTOKINASE 1"/>
    <property type="match status" value="1"/>
</dbReference>
<keyword evidence="3" id="KW-1185">Reference proteome</keyword>
<keyword evidence="2" id="KW-0808">Transferase</keyword>